<dbReference type="Proteomes" id="UP001050975">
    <property type="component" value="Unassembled WGS sequence"/>
</dbReference>
<dbReference type="Pfam" id="PF13318">
    <property type="entry name" value="AtzG-like"/>
    <property type="match status" value="1"/>
</dbReference>
<accession>A0AAV3X966</accession>
<organism evidence="1 2">
    <name type="scientific">Microseira wollei NIES-4236</name>
    <dbReference type="NCBI Taxonomy" id="2530354"/>
    <lineage>
        <taxon>Bacteria</taxon>
        <taxon>Bacillati</taxon>
        <taxon>Cyanobacteriota</taxon>
        <taxon>Cyanophyceae</taxon>
        <taxon>Oscillatoriophycideae</taxon>
        <taxon>Aerosakkonematales</taxon>
        <taxon>Aerosakkonemataceae</taxon>
        <taxon>Microseira</taxon>
    </lineage>
</organism>
<dbReference type="EMBL" id="BLAY01000064">
    <property type="protein sequence ID" value="GET39362.1"/>
    <property type="molecule type" value="Genomic_DNA"/>
</dbReference>
<dbReference type="AlphaFoldDB" id="A0AAV3X966"/>
<dbReference type="InterPro" id="IPR025148">
    <property type="entry name" value="AtzG-like"/>
</dbReference>
<keyword evidence="2" id="KW-1185">Reference proteome</keyword>
<evidence type="ECO:0000313" key="1">
    <source>
        <dbReference type="EMBL" id="GET39362.1"/>
    </source>
</evidence>
<proteinExistence type="predicted"/>
<evidence type="ECO:0008006" key="3">
    <source>
        <dbReference type="Google" id="ProtNLM"/>
    </source>
</evidence>
<evidence type="ECO:0000313" key="2">
    <source>
        <dbReference type="Proteomes" id="UP001050975"/>
    </source>
</evidence>
<reference evidence="1" key="1">
    <citation type="submission" date="2019-10" db="EMBL/GenBank/DDBJ databases">
        <title>Draft genome sequece of Microseira wollei NIES-4236.</title>
        <authorList>
            <person name="Yamaguchi H."/>
            <person name="Suzuki S."/>
            <person name="Kawachi M."/>
        </authorList>
    </citation>
    <scope>NUCLEOTIDE SEQUENCE</scope>
    <source>
        <strain evidence="1">NIES-4236</strain>
    </source>
</reference>
<comment type="caution">
    <text evidence="1">The sequence shown here is derived from an EMBL/GenBank/DDBJ whole genome shotgun (WGS) entry which is preliminary data.</text>
</comment>
<sequence length="75" mass="8426">MVMFQQVVSFIPPMSQKPLNPAEYVDQMALLINLPLDPEHRPGVIENMERIIAVAKLVTEFPLPAEIEAAPIFEP</sequence>
<gene>
    <name evidence="1" type="ORF">MiSe_41300</name>
</gene>
<name>A0AAV3X966_9CYAN</name>
<protein>
    <recommendedName>
        <fullName evidence="3">DUF4089 domain-containing protein</fullName>
    </recommendedName>
</protein>